<dbReference type="InterPro" id="IPR027785">
    <property type="entry name" value="UvrD-like_helicase_C"/>
</dbReference>
<dbReference type="OrthoDB" id="9787585at2"/>
<keyword evidence="6" id="KW-0413">Isomerase</keyword>
<dbReference type="Gene3D" id="1.10.10.160">
    <property type="match status" value="1"/>
</dbReference>
<dbReference type="GO" id="GO:0003677">
    <property type="term" value="F:DNA binding"/>
    <property type="evidence" value="ECO:0007669"/>
    <property type="project" value="InterPro"/>
</dbReference>
<reference evidence="12 13" key="1">
    <citation type="submission" date="2016-01" db="EMBL/GenBank/DDBJ databases">
        <title>Genome sequence of Clostridium neopropionicum X4, DSM-3847.</title>
        <authorList>
            <person name="Poehlein A."/>
            <person name="Beck M.H."/>
            <person name="Bengelsdorf F.R."/>
            <person name="Daniel R."/>
            <person name="Duerre P."/>
        </authorList>
    </citation>
    <scope>NUCLEOTIDE SEQUENCE [LARGE SCALE GENOMIC DNA]</scope>
    <source>
        <strain evidence="12 13">DSM-3847</strain>
    </source>
</reference>
<dbReference type="AlphaFoldDB" id="A0A136WCC3"/>
<organism evidence="12 13">
    <name type="scientific">Anaerotignum neopropionicum</name>
    <dbReference type="NCBI Taxonomy" id="36847"/>
    <lineage>
        <taxon>Bacteria</taxon>
        <taxon>Bacillati</taxon>
        <taxon>Bacillota</taxon>
        <taxon>Clostridia</taxon>
        <taxon>Lachnospirales</taxon>
        <taxon>Anaerotignaceae</taxon>
        <taxon>Anaerotignum</taxon>
    </lineage>
</organism>
<evidence type="ECO:0000256" key="9">
    <source>
        <dbReference type="ARBA" id="ARBA00048988"/>
    </source>
</evidence>
<accession>A0A136WCC3</accession>
<dbReference type="InterPro" id="IPR014017">
    <property type="entry name" value="DNA_helicase_UvrD-like_C"/>
</dbReference>
<dbReference type="GO" id="GO:0043138">
    <property type="term" value="F:3'-5' DNA helicase activity"/>
    <property type="evidence" value="ECO:0007669"/>
    <property type="project" value="UniProtKB-EC"/>
</dbReference>
<dbReference type="EMBL" id="LRVM01000010">
    <property type="protein sequence ID" value="KXL52154.1"/>
    <property type="molecule type" value="Genomic_DNA"/>
</dbReference>
<dbReference type="Gene3D" id="3.40.50.300">
    <property type="entry name" value="P-loop containing nucleotide triphosphate hydrolases"/>
    <property type="match status" value="3"/>
</dbReference>
<proteinExistence type="inferred from homology"/>
<dbReference type="GO" id="GO:0005829">
    <property type="term" value="C:cytosol"/>
    <property type="evidence" value="ECO:0007669"/>
    <property type="project" value="TreeGrafter"/>
</dbReference>
<dbReference type="InterPro" id="IPR014016">
    <property type="entry name" value="UvrD-like_ATP-bd"/>
</dbReference>
<dbReference type="Proteomes" id="UP000070539">
    <property type="component" value="Unassembled WGS sequence"/>
</dbReference>
<evidence type="ECO:0000259" key="11">
    <source>
        <dbReference type="PROSITE" id="PS51198"/>
    </source>
</evidence>
<evidence type="ECO:0000256" key="4">
    <source>
        <dbReference type="ARBA" id="ARBA00022806"/>
    </source>
</evidence>
<comment type="catalytic activity">
    <reaction evidence="9">
        <text>ATP + H2O = ADP + phosphate + H(+)</text>
        <dbReference type="Rhea" id="RHEA:13065"/>
        <dbReference type="ChEBI" id="CHEBI:15377"/>
        <dbReference type="ChEBI" id="CHEBI:15378"/>
        <dbReference type="ChEBI" id="CHEBI:30616"/>
        <dbReference type="ChEBI" id="CHEBI:43474"/>
        <dbReference type="ChEBI" id="CHEBI:456216"/>
        <dbReference type="EC" id="5.6.2.4"/>
    </reaction>
</comment>
<dbReference type="InterPro" id="IPR027417">
    <property type="entry name" value="P-loop_NTPase"/>
</dbReference>
<keyword evidence="3 10" id="KW-0378">Hydrolase</keyword>
<comment type="similarity">
    <text evidence="1">Belongs to the helicase family. UvrD subfamily.</text>
</comment>
<dbReference type="InterPro" id="IPR048228">
    <property type="entry name" value="HelD_bacillota"/>
</dbReference>
<evidence type="ECO:0000313" key="12">
    <source>
        <dbReference type="EMBL" id="KXL52154.1"/>
    </source>
</evidence>
<protein>
    <recommendedName>
        <fullName evidence="8">DNA 3'-5' helicase</fullName>
        <ecNumber evidence="8">5.6.2.4</ecNumber>
    </recommendedName>
</protein>
<dbReference type="GO" id="GO:0005524">
    <property type="term" value="F:ATP binding"/>
    <property type="evidence" value="ECO:0007669"/>
    <property type="project" value="UniProtKB-UniRule"/>
</dbReference>
<dbReference type="SUPFAM" id="SSF52540">
    <property type="entry name" value="P-loop containing nucleoside triphosphate hydrolases"/>
    <property type="match status" value="1"/>
</dbReference>
<evidence type="ECO:0000256" key="3">
    <source>
        <dbReference type="ARBA" id="ARBA00022801"/>
    </source>
</evidence>
<dbReference type="RefSeq" id="WP_066089737.1">
    <property type="nucleotide sequence ID" value="NZ_LRVM01000010.1"/>
</dbReference>
<dbReference type="PATRIC" id="fig|36847.3.peg.2929"/>
<evidence type="ECO:0000256" key="2">
    <source>
        <dbReference type="ARBA" id="ARBA00022741"/>
    </source>
</evidence>
<dbReference type="PROSITE" id="PS51198">
    <property type="entry name" value="UVRD_HELICASE_ATP_BIND"/>
    <property type="match status" value="1"/>
</dbReference>
<feature type="domain" description="UvrD-like helicase ATP-binding" evidence="11">
    <location>
        <begin position="197"/>
        <end position="600"/>
    </location>
</feature>
<evidence type="ECO:0000256" key="5">
    <source>
        <dbReference type="ARBA" id="ARBA00022840"/>
    </source>
</evidence>
<evidence type="ECO:0000256" key="6">
    <source>
        <dbReference type="ARBA" id="ARBA00023235"/>
    </source>
</evidence>
<gene>
    <name evidence="12" type="primary">helD</name>
    <name evidence="12" type="ORF">CLNEO_25030</name>
</gene>
<evidence type="ECO:0000256" key="8">
    <source>
        <dbReference type="ARBA" id="ARBA00034808"/>
    </source>
</evidence>
<keyword evidence="2 10" id="KW-0547">Nucleotide-binding</keyword>
<dbReference type="GO" id="GO:0016887">
    <property type="term" value="F:ATP hydrolysis activity"/>
    <property type="evidence" value="ECO:0007669"/>
    <property type="project" value="RHEA"/>
</dbReference>
<dbReference type="PANTHER" id="PTHR11070">
    <property type="entry name" value="UVRD / RECB / PCRA DNA HELICASE FAMILY MEMBER"/>
    <property type="match status" value="1"/>
</dbReference>
<dbReference type="Pfam" id="PF00580">
    <property type="entry name" value="UvrD-helicase"/>
    <property type="match status" value="1"/>
</dbReference>
<dbReference type="GO" id="GO:0000725">
    <property type="term" value="P:recombinational repair"/>
    <property type="evidence" value="ECO:0007669"/>
    <property type="project" value="TreeGrafter"/>
</dbReference>
<comment type="caution">
    <text evidence="12">The sequence shown here is derived from an EMBL/GenBank/DDBJ whole genome shotgun (WGS) entry which is preliminary data.</text>
</comment>
<feature type="binding site" evidence="10">
    <location>
        <begin position="218"/>
        <end position="225"/>
    </location>
    <ligand>
        <name>ATP</name>
        <dbReference type="ChEBI" id="CHEBI:30616"/>
    </ligand>
</feature>
<dbReference type="NCBIfam" id="NF041464">
    <property type="entry name" value="HelD_BACSU"/>
    <property type="match status" value="1"/>
</dbReference>
<evidence type="ECO:0000313" key="13">
    <source>
        <dbReference type="Proteomes" id="UP000070539"/>
    </source>
</evidence>
<dbReference type="Pfam" id="PF13361">
    <property type="entry name" value="UvrD_C"/>
    <property type="match status" value="1"/>
</dbReference>
<sequence>MSAKDHKDYNEEENRLNETIDYIKGAITAAQLSKIEHQGEIKQAYIDLDYLDSSQSYASIMLYSTMIDDLEKNFDKLLTAQKKPYFARVDYKQEGEGKFQQFYIGKMTLYDAATNNQRIIDWRSPFASIYYDGRLGKVSYEAVAGTIKGVLSLKRQYTIENAKLENIMDVDITATDTFLQASLGENKDNRLKDIVATIQSEQNAIIRADINTPLVVQGVAGSGKTTIALHRIAYLIYTYEETFFPENFMILAPNRLFLNYISEVLPELGADKVIQTTFTDFIFSLIGNKYKLINPDEKLISIINQDVDLDNNEQKYLIETSAFKGSIGFKNIIDRYIQHVEESFVPDEDFVLEGHIILDRKEINNIFLNNYNWLPLYKRIEQVKKHLANKLKNDKSAILEKIENTYDNRIESIRVSVPEGEERRLKIVALINQRDETLLKVKKSSGTLVKKYISKFPQKDVFDYYREFLSSDFILQNHGDTQIEKGLMHYLCNYTKQLLDKKQLEVEDLSILAYMKYRILGFDKEIDIKYVVIDEAQDFSHFQFYVLKEIFKTQQFTILGDLSQGIHSYRSINNWDYVLHNIFDANKSQYLKLEQSYRTTIEIMDLANEVIKKISNEELILAKPVVRHGEKPIIQQFDSKIEIIDSVEKKVQGLLGEGYQSVALIGKTPRECKEIFKELEKRKKIKTKLLEGKEDQYDHNIVVVPSYLAKGLEFDAVIIINIDDCYKEEELDLKLLYVAMTRALHKLYVFSGKDKISFLQD</sequence>
<dbReference type="PANTHER" id="PTHR11070:SF17">
    <property type="entry name" value="DNA HELICASE IV"/>
    <property type="match status" value="1"/>
</dbReference>
<keyword evidence="5 10" id="KW-0067">ATP-binding</keyword>
<keyword evidence="4 10" id="KW-0347">Helicase</keyword>
<dbReference type="EC" id="5.6.2.4" evidence="8"/>
<evidence type="ECO:0000256" key="7">
    <source>
        <dbReference type="ARBA" id="ARBA00034617"/>
    </source>
</evidence>
<dbReference type="InterPro" id="IPR000212">
    <property type="entry name" value="DNA_helicase_UvrD/REP"/>
</dbReference>
<dbReference type="STRING" id="36847.CLNEO_25030"/>
<evidence type="ECO:0000256" key="1">
    <source>
        <dbReference type="ARBA" id="ARBA00009922"/>
    </source>
</evidence>
<dbReference type="InterPro" id="IPR013986">
    <property type="entry name" value="DExx_box_DNA_helicase_dom_sf"/>
</dbReference>
<keyword evidence="13" id="KW-1185">Reference proteome</keyword>
<evidence type="ECO:0000256" key="10">
    <source>
        <dbReference type="PROSITE-ProRule" id="PRU00560"/>
    </source>
</evidence>
<dbReference type="Pfam" id="PF13538">
    <property type="entry name" value="UvrD_C_2"/>
    <property type="match status" value="1"/>
</dbReference>
<comment type="catalytic activity">
    <reaction evidence="7">
        <text>Couples ATP hydrolysis with the unwinding of duplex DNA by translocating in the 3'-5' direction.</text>
        <dbReference type="EC" id="5.6.2.4"/>
    </reaction>
</comment>
<name>A0A136WCC3_9FIRM</name>